<reference evidence="3 4" key="1">
    <citation type="submission" date="2024-09" db="EMBL/GenBank/DDBJ databases">
        <authorList>
            <person name="D'Angelo T."/>
        </authorList>
    </citation>
    <scope>NUCLEOTIDE SEQUENCE [LARGE SCALE GENOMIC DNA]</scope>
    <source>
        <strain evidence="3">SAG AM-311-F02</strain>
    </source>
</reference>
<feature type="domain" description="HYR" evidence="2">
    <location>
        <begin position="415"/>
        <end position="506"/>
    </location>
</feature>
<dbReference type="InterPro" id="IPR026444">
    <property type="entry name" value="Secre_tail"/>
</dbReference>
<protein>
    <submittedName>
        <fullName evidence="3">T9SS type A sorting domain-containing protein</fullName>
    </submittedName>
</protein>
<dbReference type="InterPro" id="IPR003410">
    <property type="entry name" value="HYR_dom"/>
</dbReference>
<evidence type="ECO:0000259" key="2">
    <source>
        <dbReference type="PROSITE" id="PS50825"/>
    </source>
</evidence>
<evidence type="ECO:0000313" key="3">
    <source>
        <dbReference type="EMBL" id="MFC1799574.1"/>
    </source>
</evidence>
<proteinExistence type="predicted"/>
<dbReference type="NCBIfam" id="TIGR04183">
    <property type="entry name" value="Por_Secre_tail"/>
    <property type="match status" value="1"/>
</dbReference>
<keyword evidence="1" id="KW-0677">Repeat</keyword>
<dbReference type="EMBL" id="JBHPEI010000013">
    <property type="protein sequence ID" value="MFC1799574.1"/>
    <property type="molecule type" value="Genomic_DNA"/>
</dbReference>
<evidence type="ECO:0000256" key="1">
    <source>
        <dbReference type="ARBA" id="ARBA00022737"/>
    </source>
</evidence>
<dbReference type="Gene3D" id="2.60.40.4070">
    <property type="match status" value="1"/>
</dbReference>
<comment type="caution">
    <text evidence="3">The sequence shown here is derived from an EMBL/GenBank/DDBJ whole genome shotgun (WGS) entry which is preliminary data.</text>
</comment>
<organism evidence="3 4">
    <name type="scientific">Eiseniibacteriota bacterium</name>
    <dbReference type="NCBI Taxonomy" id="2212470"/>
    <lineage>
        <taxon>Bacteria</taxon>
        <taxon>Candidatus Eiseniibacteriota</taxon>
    </lineage>
</organism>
<evidence type="ECO:0000313" key="4">
    <source>
        <dbReference type="Proteomes" id="UP001594288"/>
    </source>
</evidence>
<dbReference type="Gene3D" id="2.60.40.10">
    <property type="entry name" value="Immunoglobulins"/>
    <property type="match status" value="1"/>
</dbReference>
<dbReference type="Proteomes" id="UP001594288">
    <property type="component" value="Unassembled WGS sequence"/>
</dbReference>
<accession>A0ABV6YND4</accession>
<keyword evidence="4" id="KW-1185">Reference proteome</keyword>
<dbReference type="PROSITE" id="PS50825">
    <property type="entry name" value="HYR"/>
    <property type="match status" value="1"/>
</dbReference>
<name>A0ABV6YND4_UNCEI</name>
<sequence>MRRSIWDAPVLFIVAILIAALPSAAWSYSGTCHKKITDEAHQIFCYPELEEYLETIGEGAKCEDNIDHIYDSENVCGHTVRHFWDADDSDNFQQNNCMGMDYNNAWVKGRRLMERACQLYGSYVNTENYAHLDSAYHYLGHACHLIGDMGVPAHVHIDYHPNDPLDDDCYEDWMGQHDCEPCSAMCLRWEHTDALAMWGEFNVGDNQASSIKTYLGVQCWEPWQLQGAFYWIMYRNNQISDYFASDSYDGDTDDRLGLVSFSGFPGAPTVSDDLDDNDDDPDNDAHGHLSTIGDYCFTRSMSATAAFYKVWRDYWDDEDPTTTYEINGAEEVHEGWRPGDVYVGLMGDDYSAGQAIHDSGVHEVLYQMAGAADWHSTPGDVTVVGITEEGVNVLLYKSMDRFANMEFVKSLTIKIDKTPPVVTIHSPEPDGFYLTSGSLTIDFEATDEPSGVYSIVADMDGNPVTDDQVFSDLTTMAGYHTVTVTAEDYAGNTTTESVTFSIKIDATVVVSPQPLNTKSMATAMTADIGFPPEYDVHDIDIATVTLACEGYTFPAKLSPCNIGALGPDGLPTMQSQYARRDVCAVLEGETGFIQMIIEGELFNLTEFWGADTVDVFTPSEHNPKAAPSRLAIQGINPNPLGDFAVIKFGLPREGQVELDLYDVSGRFVAGIANGDYPAGYHTVMWDTDTKVTNGVYLLRLKLGEETITSKTVVWR</sequence>
<dbReference type="SUPFAM" id="SSF48537">
    <property type="entry name" value="Phospholipase C/P1 nuclease"/>
    <property type="match status" value="1"/>
</dbReference>
<gene>
    <name evidence="3" type="ORF">ACFL2Z_01520</name>
</gene>
<dbReference type="InterPro" id="IPR008947">
    <property type="entry name" value="PLipase_C/P1_nuclease_dom_sf"/>
</dbReference>
<dbReference type="InterPro" id="IPR013783">
    <property type="entry name" value="Ig-like_fold"/>
</dbReference>
<dbReference type="Gene3D" id="1.10.575.10">
    <property type="entry name" value="P1 Nuclease"/>
    <property type="match status" value="1"/>
</dbReference>